<dbReference type="GO" id="GO:0030288">
    <property type="term" value="C:outer membrane-bounded periplasmic space"/>
    <property type="evidence" value="ECO:0007669"/>
    <property type="project" value="TreeGrafter"/>
</dbReference>
<evidence type="ECO:0000313" key="11">
    <source>
        <dbReference type="Proteomes" id="UP001177943"/>
    </source>
</evidence>
<reference evidence="10" key="1">
    <citation type="submission" date="2023-05" db="EMBL/GenBank/DDBJ databases">
        <title>Comparative genomics of Bacillaceae isolates and their secondary metabolite potential.</title>
        <authorList>
            <person name="Song L."/>
            <person name="Nielsen L.J."/>
            <person name="Mohite O."/>
            <person name="Xu X."/>
            <person name="Weber T."/>
            <person name="Kovacs A.T."/>
        </authorList>
    </citation>
    <scope>NUCLEOTIDE SEQUENCE</scope>
    <source>
        <strain evidence="10">B2_4</strain>
    </source>
</reference>
<evidence type="ECO:0000256" key="7">
    <source>
        <dbReference type="ARBA" id="ARBA00023163"/>
    </source>
</evidence>
<dbReference type="Pfam" id="PF12833">
    <property type="entry name" value="HTH_18"/>
    <property type="match status" value="1"/>
</dbReference>
<evidence type="ECO:0000256" key="4">
    <source>
        <dbReference type="ARBA" id="ARBA00022729"/>
    </source>
</evidence>
<sequence>MVSDDLFSYTVGSLRDEPSAKKELSEIKQYMEEHFHEPLTIAQLAEMANVSPKYFVDLFKKSFGKSAMKYLSELRINQAKRYLLSGEGQLRLRDIAQMVGYSDEFYFSRKFKKEVGISPSDYIKRARLRIAACSPEIAGLLLALDIIPVAAPLDPKWTAYYYNDYRMKITSHLQLLEPYNQLAFAANMEKLAGLRPDAIIGTDLLARSEQAKLSSIAETYFVPVEDCGWREQLRLLARFLEREEKAEQWIGQYELKVQAARTEINRTLGSDSILVLRIYGDCIHTYWNRGILDVLARDLQIELACSASMSGHRQLTLEELEAINPSWILAVVCAESASRSHWLSLQHSRQWRQLQAVQNGQVHLIPSDPWFEYSAISVNRMLDEALLMFTGKCPYRLQDTVHGTNQGR</sequence>
<keyword evidence="6" id="KW-0238">DNA-binding</keyword>
<dbReference type="GO" id="GO:1901678">
    <property type="term" value="P:iron coordination entity transport"/>
    <property type="evidence" value="ECO:0007669"/>
    <property type="project" value="UniProtKB-ARBA"/>
</dbReference>
<dbReference type="PROSITE" id="PS00041">
    <property type="entry name" value="HTH_ARAC_FAMILY_1"/>
    <property type="match status" value="1"/>
</dbReference>
<dbReference type="PANTHER" id="PTHR30532">
    <property type="entry name" value="IRON III DICITRATE-BINDING PERIPLASMIC PROTEIN"/>
    <property type="match status" value="1"/>
</dbReference>
<dbReference type="InterPro" id="IPR018062">
    <property type="entry name" value="HTH_AraC-typ_CS"/>
</dbReference>
<dbReference type="EMBL" id="CP126084">
    <property type="protein sequence ID" value="WHX50982.1"/>
    <property type="molecule type" value="Genomic_DNA"/>
</dbReference>
<accession>A0AA95L368</accession>
<organism evidence="10 11">
    <name type="scientific">Paenibacillus woosongensis</name>
    <dbReference type="NCBI Taxonomy" id="307580"/>
    <lineage>
        <taxon>Bacteria</taxon>
        <taxon>Bacillati</taxon>
        <taxon>Bacillota</taxon>
        <taxon>Bacilli</taxon>
        <taxon>Bacillales</taxon>
        <taxon>Paenibacillaceae</taxon>
        <taxon>Paenibacillus</taxon>
    </lineage>
</organism>
<dbReference type="SMART" id="SM00342">
    <property type="entry name" value="HTH_ARAC"/>
    <property type="match status" value="1"/>
</dbReference>
<keyword evidence="5" id="KW-0805">Transcription regulation</keyword>
<gene>
    <name evidence="10" type="ORF">QNH46_10215</name>
</gene>
<dbReference type="PRINTS" id="PR00032">
    <property type="entry name" value="HTHARAC"/>
</dbReference>
<proteinExistence type="inferred from homology"/>
<keyword evidence="4" id="KW-0732">Signal</keyword>
<dbReference type="GO" id="GO:0043565">
    <property type="term" value="F:sequence-specific DNA binding"/>
    <property type="evidence" value="ECO:0007669"/>
    <property type="project" value="InterPro"/>
</dbReference>
<evidence type="ECO:0000256" key="3">
    <source>
        <dbReference type="ARBA" id="ARBA00022448"/>
    </source>
</evidence>
<dbReference type="InterPro" id="IPR009057">
    <property type="entry name" value="Homeodomain-like_sf"/>
</dbReference>
<keyword evidence="7" id="KW-0804">Transcription</keyword>
<dbReference type="PANTHER" id="PTHR30532:SF21">
    <property type="entry name" value="SIDEROPHORE-BINDING LIPOPROTEIN YFIY-RELATED"/>
    <property type="match status" value="1"/>
</dbReference>
<evidence type="ECO:0000259" key="9">
    <source>
        <dbReference type="PROSITE" id="PS50983"/>
    </source>
</evidence>
<dbReference type="InterPro" id="IPR002491">
    <property type="entry name" value="ABC_transptr_periplasmic_BD"/>
</dbReference>
<dbReference type="Gene3D" id="1.10.10.60">
    <property type="entry name" value="Homeodomain-like"/>
    <property type="match status" value="2"/>
</dbReference>
<dbReference type="InterPro" id="IPR051313">
    <property type="entry name" value="Bact_iron-sidero_bind"/>
</dbReference>
<dbReference type="InterPro" id="IPR018060">
    <property type="entry name" value="HTH_AraC"/>
</dbReference>
<comment type="similarity">
    <text evidence="2">Belongs to the bacterial solute-binding protein 8 family.</text>
</comment>
<evidence type="ECO:0000256" key="6">
    <source>
        <dbReference type="ARBA" id="ARBA00023125"/>
    </source>
</evidence>
<dbReference type="SUPFAM" id="SSF53807">
    <property type="entry name" value="Helical backbone' metal receptor"/>
    <property type="match status" value="1"/>
</dbReference>
<evidence type="ECO:0000256" key="5">
    <source>
        <dbReference type="ARBA" id="ARBA00023015"/>
    </source>
</evidence>
<dbReference type="PROSITE" id="PS50983">
    <property type="entry name" value="FE_B12_PBP"/>
    <property type="match status" value="1"/>
</dbReference>
<dbReference type="RefSeq" id="WP_283928000.1">
    <property type="nucleotide sequence ID" value="NZ_CP126084.1"/>
</dbReference>
<feature type="domain" description="HTH araC/xylS-type" evidence="8">
    <location>
        <begin position="25"/>
        <end position="125"/>
    </location>
</feature>
<evidence type="ECO:0000256" key="1">
    <source>
        <dbReference type="ARBA" id="ARBA00004196"/>
    </source>
</evidence>
<dbReference type="Gene3D" id="3.40.50.1980">
    <property type="entry name" value="Nitrogenase molybdenum iron protein domain"/>
    <property type="match status" value="2"/>
</dbReference>
<dbReference type="SUPFAM" id="SSF46689">
    <property type="entry name" value="Homeodomain-like"/>
    <property type="match status" value="2"/>
</dbReference>
<name>A0AA95L368_9BACL</name>
<evidence type="ECO:0000313" key="10">
    <source>
        <dbReference type="EMBL" id="WHX50982.1"/>
    </source>
</evidence>
<dbReference type="Proteomes" id="UP001177943">
    <property type="component" value="Chromosome"/>
</dbReference>
<feature type="domain" description="Fe/B12 periplasmic-binding" evidence="9">
    <location>
        <begin position="129"/>
        <end position="393"/>
    </location>
</feature>
<dbReference type="Pfam" id="PF01497">
    <property type="entry name" value="Peripla_BP_2"/>
    <property type="match status" value="1"/>
</dbReference>
<dbReference type="InterPro" id="IPR020449">
    <property type="entry name" value="Tscrpt_reg_AraC-type_HTH"/>
</dbReference>
<keyword evidence="3" id="KW-0813">Transport</keyword>
<dbReference type="KEGG" id="pwn:QNH46_10215"/>
<evidence type="ECO:0000256" key="2">
    <source>
        <dbReference type="ARBA" id="ARBA00008814"/>
    </source>
</evidence>
<protein>
    <submittedName>
        <fullName evidence="10">AraC family transcriptional regulator</fullName>
    </submittedName>
</protein>
<evidence type="ECO:0000259" key="8">
    <source>
        <dbReference type="PROSITE" id="PS01124"/>
    </source>
</evidence>
<dbReference type="AlphaFoldDB" id="A0AA95L368"/>
<comment type="subcellular location">
    <subcellularLocation>
        <location evidence="1">Cell envelope</location>
    </subcellularLocation>
</comment>
<dbReference type="PROSITE" id="PS01124">
    <property type="entry name" value="HTH_ARAC_FAMILY_2"/>
    <property type="match status" value="1"/>
</dbReference>
<dbReference type="GO" id="GO:0003700">
    <property type="term" value="F:DNA-binding transcription factor activity"/>
    <property type="evidence" value="ECO:0007669"/>
    <property type="project" value="InterPro"/>
</dbReference>